<proteinExistence type="predicted"/>
<dbReference type="EMBL" id="LUGG01000023">
    <property type="protein sequence ID" value="OBZ67842.1"/>
    <property type="molecule type" value="Genomic_DNA"/>
</dbReference>
<accession>A0A1C7LT32</accession>
<feature type="region of interest" description="Disordered" evidence="1">
    <location>
        <begin position="202"/>
        <end position="225"/>
    </location>
</feature>
<name>A0A1C7LT32_GRIFR</name>
<evidence type="ECO:0000313" key="2">
    <source>
        <dbReference type="EMBL" id="OBZ67842.1"/>
    </source>
</evidence>
<evidence type="ECO:0000313" key="3">
    <source>
        <dbReference type="Proteomes" id="UP000092993"/>
    </source>
</evidence>
<protein>
    <submittedName>
        <fullName evidence="2">Uncharacterized protein</fullName>
    </submittedName>
</protein>
<sequence length="265" mass="28435">MPSFTLPPRLASPSGKLARRRQLSAQILGSPTPKSTSASRRKDKTAAQSGRDASFPILGVPVSKLAFATPSRRIPTRRASTGLPVSDWDSFPICDDSADLAQDSDVTPPSTPIRESASVPFKKGARLAAVDFNNGPRTAPISSAFRFPFVSSSPCPSPSPSHRRRYHQRVPSDGVFNLSMDEDSSSSTSDLLELIKRAPVSIPKHRSQSEPASSPTQSRALAAEHPVSSSAPEAGYYADFVKCIVRTYSGPIDAFIISLTIIFLP</sequence>
<comment type="caution">
    <text evidence="2">The sequence shown here is derived from an EMBL/GenBank/DDBJ whole genome shotgun (WGS) entry which is preliminary data.</text>
</comment>
<evidence type="ECO:0000256" key="1">
    <source>
        <dbReference type="SAM" id="MobiDB-lite"/>
    </source>
</evidence>
<feature type="region of interest" description="Disordered" evidence="1">
    <location>
        <begin position="99"/>
        <end position="119"/>
    </location>
</feature>
<dbReference type="Proteomes" id="UP000092993">
    <property type="component" value="Unassembled WGS sequence"/>
</dbReference>
<gene>
    <name evidence="2" type="ORF">A0H81_12326</name>
</gene>
<dbReference type="STRING" id="5627.A0A1C7LT32"/>
<feature type="compositionally biased region" description="Polar residues" evidence="1">
    <location>
        <begin position="23"/>
        <end position="38"/>
    </location>
</feature>
<dbReference type="AlphaFoldDB" id="A0A1C7LT32"/>
<feature type="compositionally biased region" description="Polar residues" evidence="1">
    <location>
        <begin position="209"/>
        <end position="219"/>
    </location>
</feature>
<feature type="region of interest" description="Disordered" evidence="1">
    <location>
        <begin position="70"/>
        <end position="89"/>
    </location>
</feature>
<keyword evidence="3" id="KW-1185">Reference proteome</keyword>
<organism evidence="2 3">
    <name type="scientific">Grifola frondosa</name>
    <name type="common">Maitake</name>
    <name type="synonym">Polyporus frondosus</name>
    <dbReference type="NCBI Taxonomy" id="5627"/>
    <lineage>
        <taxon>Eukaryota</taxon>
        <taxon>Fungi</taxon>
        <taxon>Dikarya</taxon>
        <taxon>Basidiomycota</taxon>
        <taxon>Agaricomycotina</taxon>
        <taxon>Agaricomycetes</taxon>
        <taxon>Polyporales</taxon>
        <taxon>Grifolaceae</taxon>
        <taxon>Grifola</taxon>
    </lineage>
</organism>
<reference evidence="2 3" key="1">
    <citation type="submission" date="2016-03" db="EMBL/GenBank/DDBJ databases">
        <title>Whole genome sequencing of Grifola frondosa 9006-11.</title>
        <authorList>
            <person name="Min B."/>
            <person name="Park H."/>
            <person name="Kim J.-G."/>
            <person name="Cho H."/>
            <person name="Oh Y.-L."/>
            <person name="Kong W.-S."/>
            <person name="Choi I.-G."/>
        </authorList>
    </citation>
    <scope>NUCLEOTIDE SEQUENCE [LARGE SCALE GENOMIC DNA]</scope>
    <source>
        <strain evidence="2 3">9006-11</strain>
    </source>
</reference>
<dbReference type="OrthoDB" id="3226344at2759"/>
<feature type="region of interest" description="Disordered" evidence="1">
    <location>
        <begin position="1"/>
        <end position="53"/>
    </location>
</feature>